<accession>A0A3M6TMK1</accession>
<dbReference type="Proteomes" id="UP000275408">
    <property type="component" value="Unassembled WGS sequence"/>
</dbReference>
<protein>
    <submittedName>
        <fullName evidence="2">Uncharacterized protein</fullName>
    </submittedName>
</protein>
<feature type="region of interest" description="Disordered" evidence="1">
    <location>
        <begin position="98"/>
        <end position="119"/>
    </location>
</feature>
<proteinExistence type="predicted"/>
<keyword evidence="3" id="KW-1185">Reference proteome</keyword>
<evidence type="ECO:0000256" key="1">
    <source>
        <dbReference type="SAM" id="MobiDB-lite"/>
    </source>
</evidence>
<dbReference type="EMBL" id="RCHS01003365">
    <property type="protein sequence ID" value="RMX42484.1"/>
    <property type="molecule type" value="Genomic_DNA"/>
</dbReference>
<evidence type="ECO:0000313" key="2">
    <source>
        <dbReference type="EMBL" id="RMX42484.1"/>
    </source>
</evidence>
<dbReference type="AlphaFoldDB" id="A0A3M6TMK1"/>
<comment type="caution">
    <text evidence="2">The sequence shown here is derived from an EMBL/GenBank/DDBJ whole genome shotgun (WGS) entry which is preliminary data.</text>
</comment>
<organism evidence="2 3">
    <name type="scientific">Pocillopora damicornis</name>
    <name type="common">Cauliflower coral</name>
    <name type="synonym">Millepora damicornis</name>
    <dbReference type="NCBI Taxonomy" id="46731"/>
    <lineage>
        <taxon>Eukaryota</taxon>
        <taxon>Metazoa</taxon>
        <taxon>Cnidaria</taxon>
        <taxon>Anthozoa</taxon>
        <taxon>Hexacorallia</taxon>
        <taxon>Scleractinia</taxon>
        <taxon>Astrocoeniina</taxon>
        <taxon>Pocilloporidae</taxon>
        <taxon>Pocillopora</taxon>
    </lineage>
</organism>
<gene>
    <name evidence="2" type="ORF">pdam_00010879</name>
</gene>
<name>A0A3M6TMK1_POCDA</name>
<sequence>MPVNYQPVTPMTGTSPALVASAEALTRLTAGDEKLLSNKHQTSFSSFEDFSVGNETQKASPSLAVRPSAPIFSSCTISESVALVTSIYDVFSSHGQEHVGDFNRHSTGPMEIPKQRETKNKSNRCFFSMQFETGFREDQT</sequence>
<reference evidence="2 3" key="1">
    <citation type="journal article" date="2018" name="Sci. Rep.">
        <title>Comparative analysis of the Pocillopora damicornis genome highlights role of immune system in coral evolution.</title>
        <authorList>
            <person name="Cunning R."/>
            <person name="Bay R.A."/>
            <person name="Gillette P."/>
            <person name="Baker A.C."/>
            <person name="Traylor-Knowles N."/>
        </authorList>
    </citation>
    <scope>NUCLEOTIDE SEQUENCE [LARGE SCALE GENOMIC DNA]</scope>
    <source>
        <strain evidence="2">RSMAS</strain>
        <tissue evidence="2">Whole animal</tissue>
    </source>
</reference>
<dbReference type="OrthoDB" id="411372at2759"/>
<evidence type="ECO:0000313" key="3">
    <source>
        <dbReference type="Proteomes" id="UP000275408"/>
    </source>
</evidence>